<organism evidence="3 4">
    <name type="scientific">Slackia isoflavoniconvertens</name>
    <dbReference type="NCBI Taxonomy" id="572010"/>
    <lineage>
        <taxon>Bacteria</taxon>
        <taxon>Bacillati</taxon>
        <taxon>Actinomycetota</taxon>
        <taxon>Coriobacteriia</taxon>
        <taxon>Eggerthellales</taxon>
        <taxon>Eggerthellaceae</taxon>
        <taxon>Slackia</taxon>
    </lineage>
</organism>
<feature type="transmembrane region" description="Helical" evidence="2">
    <location>
        <begin position="92"/>
        <end position="111"/>
    </location>
</feature>
<feature type="region of interest" description="Disordered" evidence="1">
    <location>
        <begin position="178"/>
        <end position="211"/>
    </location>
</feature>
<protein>
    <submittedName>
        <fullName evidence="3">Uncharacterized protein</fullName>
    </submittedName>
</protein>
<evidence type="ECO:0000313" key="4">
    <source>
        <dbReference type="Proteomes" id="UP000253975"/>
    </source>
</evidence>
<feature type="transmembrane region" description="Helical" evidence="2">
    <location>
        <begin position="123"/>
        <end position="142"/>
    </location>
</feature>
<keyword evidence="2" id="KW-1133">Transmembrane helix</keyword>
<evidence type="ECO:0000313" key="3">
    <source>
        <dbReference type="EMBL" id="RDB58151.1"/>
    </source>
</evidence>
<comment type="caution">
    <text evidence="3">The sequence shown here is derived from an EMBL/GenBank/DDBJ whole genome shotgun (WGS) entry which is preliminary data.</text>
</comment>
<accession>A0A369LET3</accession>
<sequence>MSKKYYGGTGTNKRFAMHSPGNEYRDNGNDELDDFFDDLFFVKTRIALAIESLFKALMSRSMRRADFVAITLMLLICMRVIGAAFIDSSSLSELNAFAFVVALGALGICTISEKFPANALTTLVIACFPALIEIVTACAVNGSDADAFNRITSWALIGCLGSAALLVVGTLIDPLGDEDEGAGTSEGEGMNEKASRGEAENGGGSTGACKSESTTIHEDAACERVFFIPFWSAAIGATAALIWELAPYIAREIAYGAAPLYLGYMSWIV</sequence>
<dbReference type="AlphaFoldDB" id="A0A369LET3"/>
<evidence type="ECO:0000256" key="1">
    <source>
        <dbReference type="SAM" id="MobiDB-lite"/>
    </source>
</evidence>
<dbReference type="EMBL" id="PPTO01000009">
    <property type="protein sequence ID" value="RDB58151.1"/>
    <property type="molecule type" value="Genomic_DNA"/>
</dbReference>
<evidence type="ECO:0000256" key="2">
    <source>
        <dbReference type="SAM" id="Phobius"/>
    </source>
</evidence>
<dbReference type="RefSeq" id="WP_114615661.1">
    <property type="nucleotide sequence ID" value="NZ_PPTO01000009.1"/>
</dbReference>
<keyword evidence="2" id="KW-0472">Membrane</keyword>
<dbReference type="Proteomes" id="UP000253975">
    <property type="component" value="Unassembled WGS sequence"/>
</dbReference>
<keyword evidence="2" id="KW-0812">Transmembrane</keyword>
<reference evidence="3 4" key="1">
    <citation type="journal article" date="2018" name="Elife">
        <title>Discovery and characterization of a prevalent human gut bacterial enzyme sufficient for the inactivation of a family of plant toxins.</title>
        <authorList>
            <person name="Koppel N."/>
            <person name="Bisanz J.E."/>
            <person name="Pandelia M.E."/>
            <person name="Turnbaugh P.J."/>
            <person name="Balskus E.P."/>
        </authorList>
    </citation>
    <scope>NUCLEOTIDE SEQUENCE [LARGE SCALE GENOMIC DNA]</scope>
    <source>
        <strain evidence="3 4">OB21 GAM31</strain>
    </source>
</reference>
<feature type="transmembrane region" description="Helical" evidence="2">
    <location>
        <begin position="154"/>
        <end position="172"/>
    </location>
</feature>
<feature type="transmembrane region" description="Helical" evidence="2">
    <location>
        <begin position="67"/>
        <end position="86"/>
    </location>
</feature>
<gene>
    <name evidence="3" type="ORF">C1881_06160</name>
</gene>
<feature type="compositionally biased region" description="Basic and acidic residues" evidence="1">
    <location>
        <begin position="190"/>
        <end position="199"/>
    </location>
</feature>
<name>A0A369LET3_9ACTN</name>
<proteinExistence type="predicted"/>